<sequence length="360" mass="38934">MLQPNKYCDINESDDAGRTAIMWASQLGHEKVVQALLDKGADVNAQGGYYGNALQEASYGGHEKVVQMLLEKCVDVNAQGGYFGNALQAASHGGHEKVVQMLLDAGADVNAQGGRFGTALHAATAAGHEAIAEFLLNSSASPNVIDSFGRTPLHLALYRGDETIVSALVQHGADPSLVDGYGRCAMDWANLDETLSQKVAGCAQGSIEISYEIQVNKLKQSIYTLSRSLLEADQKTVSPGLHELGHCLMFLQNYGDARIAFQHQIVQVDKGDPIHHATCNTCGSNESIKGLKFVCQTCPDQDRCEPCMQGYANDLKMRCCRGHTFLQIPGPGWNAAEVGEGLEQGTKEWLKALMERYTPF</sequence>
<accession>A0ACC3A3E4</accession>
<evidence type="ECO:0000313" key="1">
    <source>
        <dbReference type="EMBL" id="KAJ9654756.1"/>
    </source>
</evidence>
<comment type="caution">
    <text evidence="1">The sequence shown here is derived from an EMBL/GenBank/DDBJ whole genome shotgun (WGS) entry which is preliminary data.</text>
</comment>
<proteinExistence type="predicted"/>
<evidence type="ECO:0000313" key="2">
    <source>
        <dbReference type="Proteomes" id="UP001172386"/>
    </source>
</evidence>
<dbReference type="Proteomes" id="UP001172386">
    <property type="component" value="Unassembled WGS sequence"/>
</dbReference>
<gene>
    <name evidence="1" type="ORF">H2198_006274</name>
</gene>
<name>A0ACC3A3E4_9EURO</name>
<reference evidence="1" key="1">
    <citation type="submission" date="2022-10" db="EMBL/GenBank/DDBJ databases">
        <title>Culturing micro-colonial fungi from biological soil crusts in the Mojave desert and describing Neophaeococcomyces mojavensis, and introducing the new genera and species Taxawa tesnikishii.</title>
        <authorList>
            <person name="Kurbessoian T."/>
            <person name="Stajich J.E."/>
        </authorList>
    </citation>
    <scope>NUCLEOTIDE SEQUENCE</scope>
    <source>
        <strain evidence="1">JES_112</strain>
    </source>
</reference>
<protein>
    <submittedName>
        <fullName evidence="1">Uncharacterized protein</fullName>
    </submittedName>
</protein>
<dbReference type="EMBL" id="JAPDRQ010000113">
    <property type="protein sequence ID" value="KAJ9654756.1"/>
    <property type="molecule type" value="Genomic_DNA"/>
</dbReference>
<keyword evidence="2" id="KW-1185">Reference proteome</keyword>
<organism evidence="1 2">
    <name type="scientific">Neophaeococcomyces mojaviensis</name>
    <dbReference type="NCBI Taxonomy" id="3383035"/>
    <lineage>
        <taxon>Eukaryota</taxon>
        <taxon>Fungi</taxon>
        <taxon>Dikarya</taxon>
        <taxon>Ascomycota</taxon>
        <taxon>Pezizomycotina</taxon>
        <taxon>Eurotiomycetes</taxon>
        <taxon>Chaetothyriomycetidae</taxon>
        <taxon>Chaetothyriales</taxon>
        <taxon>Chaetothyriales incertae sedis</taxon>
        <taxon>Neophaeococcomyces</taxon>
    </lineage>
</organism>